<evidence type="ECO:0000256" key="7">
    <source>
        <dbReference type="SAM" id="Phobius"/>
    </source>
</evidence>
<reference evidence="11 12" key="1">
    <citation type="journal article" date="2019" name="Nat. Plants">
        <title>Stout camphor tree genome fills gaps in understanding of flowering plant genome evolution.</title>
        <authorList>
            <person name="Chaw S.M."/>
            <person name="Liu Y.C."/>
            <person name="Wu Y.W."/>
            <person name="Wang H.Y."/>
            <person name="Lin C.I."/>
            <person name="Wu C.S."/>
            <person name="Ke H.M."/>
            <person name="Chang L.Y."/>
            <person name="Hsu C.Y."/>
            <person name="Yang H.T."/>
            <person name="Sudianto E."/>
            <person name="Hsu M.H."/>
            <person name="Wu K.P."/>
            <person name="Wang L.N."/>
            <person name="Leebens-Mack J.H."/>
            <person name="Tsai I.J."/>
        </authorList>
    </citation>
    <scope>NUCLEOTIDE SEQUENCE [LARGE SCALE GENOMIC DNA]</scope>
    <source>
        <strain evidence="12">cv. Chaw 1501</strain>
        <tissue evidence="11">Young leaves</tissue>
    </source>
</reference>
<keyword evidence="3" id="KW-0926">Vacuole</keyword>
<comment type="subcellular location">
    <subcellularLocation>
        <location evidence="1">Vacuole</location>
    </subcellularLocation>
</comment>
<dbReference type="InterPro" id="IPR001362">
    <property type="entry name" value="Glyco_hydro_32"/>
</dbReference>
<dbReference type="GO" id="GO:0005975">
    <property type="term" value="P:carbohydrate metabolic process"/>
    <property type="evidence" value="ECO:0007669"/>
    <property type="project" value="InterPro"/>
</dbReference>
<dbReference type="Proteomes" id="UP000283530">
    <property type="component" value="Unassembled WGS sequence"/>
</dbReference>
<dbReference type="SMART" id="SM00640">
    <property type="entry name" value="Glyco_32"/>
    <property type="match status" value="1"/>
</dbReference>
<dbReference type="GO" id="GO:0004564">
    <property type="term" value="F:beta-fructofuranosidase activity"/>
    <property type="evidence" value="ECO:0007669"/>
    <property type="project" value="InterPro"/>
</dbReference>
<accession>A0A3S3Q8H5</accession>
<evidence type="ECO:0000256" key="1">
    <source>
        <dbReference type="ARBA" id="ARBA00004116"/>
    </source>
</evidence>
<evidence type="ECO:0000256" key="5">
    <source>
        <dbReference type="ARBA" id="ARBA00023295"/>
    </source>
</evidence>
<dbReference type="EMBL" id="QPKB01000003">
    <property type="protein sequence ID" value="RWR80666.1"/>
    <property type="molecule type" value="Genomic_DNA"/>
</dbReference>
<keyword evidence="7" id="KW-0812">Transmembrane</keyword>
<name>A0A3S3Q8H5_9MAGN</name>
<dbReference type="OrthoDB" id="202537at2759"/>
<evidence type="ECO:0000313" key="12">
    <source>
        <dbReference type="Proteomes" id="UP000283530"/>
    </source>
</evidence>
<comment type="caution">
    <text evidence="11">The sequence shown here is derived from an EMBL/GenBank/DDBJ whole genome shotgun (WGS) entry which is preliminary data.</text>
</comment>
<feature type="domain" description="Glycosyl hydrolase family 32 C-terminal" evidence="9">
    <location>
        <begin position="427"/>
        <end position="631"/>
    </location>
</feature>
<evidence type="ECO:0000256" key="4">
    <source>
        <dbReference type="ARBA" id="ARBA00022801"/>
    </source>
</evidence>
<feature type="transmembrane region" description="Helical" evidence="7">
    <location>
        <begin position="34"/>
        <end position="51"/>
    </location>
</feature>
<dbReference type="InterPro" id="IPR050551">
    <property type="entry name" value="Fructan_Metab_Enzymes"/>
</dbReference>
<keyword evidence="4 6" id="KW-0378">Hydrolase</keyword>
<dbReference type="FunFam" id="2.115.10.20:FF:000001">
    <property type="entry name" value="Beta-fructofuranosidase, insoluble isoenzyme CWINV1"/>
    <property type="match status" value="1"/>
</dbReference>
<organism evidence="11 12">
    <name type="scientific">Cinnamomum micranthum f. kanehirae</name>
    <dbReference type="NCBI Taxonomy" id="337451"/>
    <lineage>
        <taxon>Eukaryota</taxon>
        <taxon>Viridiplantae</taxon>
        <taxon>Streptophyta</taxon>
        <taxon>Embryophyta</taxon>
        <taxon>Tracheophyta</taxon>
        <taxon>Spermatophyta</taxon>
        <taxon>Magnoliopsida</taxon>
        <taxon>Magnoliidae</taxon>
        <taxon>Laurales</taxon>
        <taxon>Lauraceae</taxon>
        <taxon>Cinnamomum</taxon>
    </lineage>
</organism>
<protein>
    <submittedName>
        <fullName evidence="11">Glycoside hydrolase</fullName>
    </submittedName>
</protein>
<evidence type="ECO:0000259" key="10">
    <source>
        <dbReference type="Pfam" id="PF11837"/>
    </source>
</evidence>
<dbReference type="InterPro" id="IPR021792">
    <property type="entry name" value="Beta-fructofuranosidase_N"/>
</dbReference>
<dbReference type="InterPro" id="IPR013189">
    <property type="entry name" value="Glyco_hydro_32_C"/>
</dbReference>
<gene>
    <name evidence="11" type="ORF">CKAN_00931800</name>
</gene>
<evidence type="ECO:0000259" key="8">
    <source>
        <dbReference type="Pfam" id="PF00251"/>
    </source>
</evidence>
<dbReference type="InterPro" id="IPR013320">
    <property type="entry name" value="ConA-like_dom_sf"/>
</dbReference>
<evidence type="ECO:0000259" key="9">
    <source>
        <dbReference type="Pfam" id="PF08244"/>
    </source>
</evidence>
<dbReference type="Pfam" id="PF08244">
    <property type="entry name" value="Glyco_hydro_32C"/>
    <property type="match status" value="1"/>
</dbReference>
<feature type="domain" description="Glycosyl hydrolase family 32 N-terminal" evidence="8">
    <location>
        <begin position="108"/>
        <end position="424"/>
    </location>
</feature>
<keyword evidence="12" id="KW-1185">Reference proteome</keyword>
<dbReference type="InterPro" id="IPR013148">
    <property type="entry name" value="Glyco_hydro_32_N"/>
</dbReference>
<proteinExistence type="inferred from homology"/>
<sequence length="642" mass="70991">MRGANSNPCSSYTPLLEGTRHNASVLIPSKSIKLLSFFLSLLLLLALAMVLTNPGKRSDKSVTVIEIDGSGTLPRGVSEGVSVKSVPSFRTAFPWTNAMLAWQRTAYHFQPEKNWMNGPLFYKGWYHLFYQYNPDSAIWGNITWGHAISRDLIHWLYLPLAMVPDHWYDINGVWTGSATLLPNGSIVMIYTGSTTEKVQVQNLAFPADPSDPLLLHWVKYEGNPVLVPPPGIGLTDFRDPTTAWYVASNSTWRIAIGSKVNKTGISLTYETLDFLTYQLLEGVLHAVPGTGMWECVDFYPVATTGKHGLDTSMNGAGLKHVLKASLDDDKHDYYALGTYDATTETWTPDDPEVDVGIGMRYDYGKYYASKTFYDQSKKRRVLWGWIGETDSELTDLEKGWASVQTIPRVVGFDEKTRSNLLQWPVEEVESLRTSHKDYKDIKMETGSVVPINVGGTATQLDINVEFEVSKEALEEAIEADVGYNCSTSAGAGGRGVLGPFGLLVIADQNLSEQTATYFYIGKGMDGSLQTFFCQDELRHALSCLCCLTLSTKAPDVVKRVYGSVVPVLPGEKFSVRLLVDHSIVESFAQGGRTCITSRVYPTEALYGAARVFLFNNATGANVTATSLKIWQLNSALIHPYSF</sequence>
<evidence type="ECO:0000313" key="11">
    <source>
        <dbReference type="EMBL" id="RWR80666.1"/>
    </source>
</evidence>
<keyword evidence="5 6" id="KW-0326">Glycosidase</keyword>
<dbReference type="Gene3D" id="2.60.120.560">
    <property type="entry name" value="Exo-inulinase, domain 1"/>
    <property type="match status" value="1"/>
</dbReference>
<dbReference type="PANTHER" id="PTHR31953">
    <property type="entry name" value="BETA-FRUCTOFURANOSIDASE, INSOLUBLE ISOENZYME CWINV1-RELATED"/>
    <property type="match status" value="1"/>
</dbReference>
<feature type="domain" description="Beta-fructofuranosidase N-terminal" evidence="10">
    <location>
        <begin position="11"/>
        <end position="100"/>
    </location>
</feature>
<dbReference type="CDD" id="cd18624">
    <property type="entry name" value="GH32_Fruct1-like"/>
    <property type="match status" value="1"/>
</dbReference>
<keyword evidence="7" id="KW-1133">Transmembrane helix</keyword>
<dbReference type="Gene3D" id="2.115.10.20">
    <property type="entry name" value="Glycosyl hydrolase domain, family 43"/>
    <property type="match status" value="1"/>
</dbReference>
<evidence type="ECO:0000256" key="2">
    <source>
        <dbReference type="ARBA" id="ARBA00009902"/>
    </source>
</evidence>
<comment type="similarity">
    <text evidence="2 6">Belongs to the glycosyl hydrolase 32 family.</text>
</comment>
<dbReference type="Pfam" id="PF00251">
    <property type="entry name" value="Glyco_hydro_32N"/>
    <property type="match status" value="1"/>
</dbReference>
<dbReference type="GO" id="GO:0005773">
    <property type="term" value="C:vacuole"/>
    <property type="evidence" value="ECO:0007669"/>
    <property type="project" value="UniProtKB-SubCell"/>
</dbReference>
<dbReference type="AlphaFoldDB" id="A0A3S3Q8H5"/>
<dbReference type="SUPFAM" id="SSF75005">
    <property type="entry name" value="Arabinanase/levansucrase/invertase"/>
    <property type="match status" value="1"/>
</dbReference>
<dbReference type="SUPFAM" id="SSF49899">
    <property type="entry name" value="Concanavalin A-like lectins/glucanases"/>
    <property type="match status" value="1"/>
</dbReference>
<dbReference type="STRING" id="337451.A0A3S3Q8H5"/>
<evidence type="ECO:0000256" key="6">
    <source>
        <dbReference type="RuleBase" id="RU362110"/>
    </source>
</evidence>
<dbReference type="Pfam" id="PF11837">
    <property type="entry name" value="INV_N"/>
    <property type="match status" value="1"/>
</dbReference>
<keyword evidence="7" id="KW-0472">Membrane</keyword>
<evidence type="ECO:0000256" key="3">
    <source>
        <dbReference type="ARBA" id="ARBA00022554"/>
    </source>
</evidence>
<dbReference type="InterPro" id="IPR023296">
    <property type="entry name" value="Glyco_hydro_beta-prop_sf"/>
</dbReference>